<protein>
    <recommendedName>
        <fullName evidence="12">Bifunctional protein FolD</fullName>
    </recommendedName>
    <domain>
        <recommendedName>
            <fullName evidence="12">Methylenetetrahydrofolate dehydrogenase</fullName>
            <ecNumber evidence="12">1.5.1.5</ecNumber>
        </recommendedName>
    </domain>
    <domain>
        <recommendedName>
            <fullName evidence="12">Methenyltetrahydrofolate cyclohydrolase</fullName>
            <ecNumber evidence="12">3.5.4.9</ecNumber>
        </recommendedName>
    </domain>
</protein>
<keyword evidence="9 12" id="KW-0368">Histidine biosynthesis</keyword>
<keyword evidence="7 12" id="KW-0521">NADP</keyword>
<dbReference type="CDD" id="cd01080">
    <property type="entry name" value="NAD_bind_m-THF_DH_Cyclohyd"/>
    <property type="match status" value="1"/>
</dbReference>
<sequence length="287" mass="30729">MATVIDGRQLATELNQATAKRTAKLATRGITSGIVVILVGDDPASLIYTRNKHRRAEKMGIRSVLEKLPADVDQATVMAAIDRYNQDDTIDAILVQEPLPAHLDGLAITNAIRPDKDIDGLHPINLGKLYANQPGHYPVACTPRGVMTILRHYNVELAGKNATLVGRSILVGKPLAAMLDNANATTTVVNRYTPNLSKVTRQADILVVAAGSPHLITREDVKPGAVVIDVGINRLPSGKLTGDVDFNDVRDIASLITPVPGGVGPMTIASLMAQTVDLAEWRQHGQE</sequence>
<evidence type="ECO:0000313" key="15">
    <source>
        <dbReference type="EMBL" id="KRM37562.1"/>
    </source>
</evidence>
<dbReference type="InterPro" id="IPR036291">
    <property type="entry name" value="NAD(P)-bd_dom_sf"/>
</dbReference>
<dbReference type="SUPFAM" id="SSF51735">
    <property type="entry name" value="NAD(P)-binding Rossmann-fold domains"/>
    <property type="match status" value="1"/>
</dbReference>
<name>A0A922TNU8_9LACO</name>
<dbReference type="AlphaFoldDB" id="A0A922TNU8"/>
<evidence type="ECO:0000256" key="11">
    <source>
        <dbReference type="ARBA" id="ARBA00023268"/>
    </source>
</evidence>
<dbReference type="PROSITE" id="PS00767">
    <property type="entry name" value="THF_DHG_CYH_2"/>
    <property type="match status" value="1"/>
</dbReference>
<evidence type="ECO:0000256" key="8">
    <source>
        <dbReference type="ARBA" id="ARBA00023002"/>
    </source>
</evidence>
<comment type="subunit">
    <text evidence="2 12">Homodimer.</text>
</comment>
<dbReference type="InterPro" id="IPR000672">
    <property type="entry name" value="THF_DH/CycHdrlase"/>
</dbReference>
<evidence type="ECO:0000259" key="14">
    <source>
        <dbReference type="Pfam" id="PF02882"/>
    </source>
</evidence>
<dbReference type="PANTHER" id="PTHR48099">
    <property type="entry name" value="C-1-TETRAHYDROFOLATE SYNTHASE, CYTOPLASMIC-RELATED"/>
    <property type="match status" value="1"/>
</dbReference>
<feature type="domain" description="Tetrahydrofolate dehydrogenase/cyclohydrolase NAD(P)-binding" evidence="14">
    <location>
        <begin position="140"/>
        <end position="281"/>
    </location>
</feature>
<evidence type="ECO:0000256" key="1">
    <source>
        <dbReference type="ARBA" id="ARBA00004777"/>
    </source>
</evidence>
<organism evidence="15 16">
    <name type="scientific">Limosilactobacillus pontis DSM 8475</name>
    <dbReference type="NCBI Taxonomy" id="1423794"/>
    <lineage>
        <taxon>Bacteria</taxon>
        <taxon>Bacillati</taxon>
        <taxon>Bacillota</taxon>
        <taxon>Bacilli</taxon>
        <taxon>Lactobacillales</taxon>
        <taxon>Lactobacillaceae</taxon>
        <taxon>Limosilactobacillus</taxon>
    </lineage>
</organism>
<evidence type="ECO:0000256" key="5">
    <source>
        <dbReference type="ARBA" id="ARBA00022755"/>
    </source>
</evidence>
<keyword evidence="5 12" id="KW-0658">Purine biosynthesis</keyword>
<keyword evidence="3 12" id="KW-0554">One-carbon metabolism</keyword>
<evidence type="ECO:0000256" key="4">
    <source>
        <dbReference type="ARBA" id="ARBA00022605"/>
    </source>
</evidence>
<dbReference type="EC" id="3.5.4.9" evidence="12"/>
<dbReference type="FunFam" id="3.40.50.720:FF:000094">
    <property type="entry name" value="Bifunctional protein FolD"/>
    <property type="match status" value="1"/>
</dbReference>
<dbReference type="InterPro" id="IPR020630">
    <property type="entry name" value="THF_DH/CycHdrlase_cat_dom"/>
</dbReference>
<dbReference type="InterPro" id="IPR020631">
    <property type="entry name" value="THF_DH/CycHdrlase_NAD-bd_dom"/>
</dbReference>
<dbReference type="GO" id="GO:0006164">
    <property type="term" value="P:purine nucleotide biosynthetic process"/>
    <property type="evidence" value="ECO:0007669"/>
    <property type="project" value="UniProtKB-KW"/>
</dbReference>
<keyword evidence="10 12" id="KW-0486">Methionine biosynthesis</keyword>
<feature type="domain" description="Tetrahydrofolate dehydrogenase/cyclohydrolase catalytic" evidence="13">
    <location>
        <begin position="5"/>
        <end position="119"/>
    </location>
</feature>
<evidence type="ECO:0000256" key="9">
    <source>
        <dbReference type="ARBA" id="ARBA00023102"/>
    </source>
</evidence>
<comment type="function">
    <text evidence="12">Catalyzes the oxidation of 5,10-methylenetetrahydrofolate to 5,10-methenyltetrahydrofolate and then the hydrolysis of 5,10-methenyltetrahydrofolate to 10-formyltetrahydrofolate.</text>
</comment>
<dbReference type="EC" id="1.5.1.5" evidence="12"/>
<evidence type="ECO:0000256" key="7">
    <source>
        <dbReference type="ARBA" id="ARBA00022857"/>
    </source>
</evidence>
<evidence type="ECO:0000256" key="2">
    <source>
        <dbReference type="ARBA" id="ARBA00011738"/>
    </source>
</evidence>
<dbReference type="HAMAP" id="MF_01576">
    <property type="entry name" value="THF_DHG_CYH"/>
    <property type="match status" value="1"/>
</dbReference>
<dbReference type="EMBL" id="AZGO01000026">
    <property type="protein sequence ID" value="KRM37562.1"/>
    <property type="molecule type" value="Genomic_DNA"/>
</dbReference>
<feature type="binding site" evidence="12">
    <location>
        <position position="232"/>
    </location>
    <ligand>
        <name>NADP(+)</name>
        <dbReference type="ChEBI" id="CHEBI:58349"/>
    </ligand>
</feature>
<proteinExistence type="inferred from homology"/>
<reference evidence="15 16" key="1">
    <citation type="journal article" date="2015" name="Genome Announc.">
        <title>Expanding the biotechnology potential of lactobacilli through comparative genomics of 213 strains and associated genera.</title>
        <authorList>
            <person name="Sun Z."/>
            <person name="Harris H.M."/>
            <person name="McCann A."/>
            <person name="Guo C."/>
            <person name="Argimon S."/>
            <person name="Zhang W."/>
            <person name="Yang X."/>
            <person name="Jeffery I.B."/>
            <person name="Cooney J.C."/>
            <person name="Kagawa T.F."/>
            <person name="Liu W."/>
            <person name="Song Y."/>
            <person name="Salvetti E."/>
            <person name="Wrobel A."/>
            <person name="Rasinkangas P."/>
            <person name="Parkhill J."/>
            <person name="Rea M.C."/>
            <person name="O'Sullivan O."/>
            <person name="Ritari J."/>
            <person name="Douillard F.P."/>
            <person name="Paul Ross R."/>
            <person name="Yang R."/>
            <person name="Briner A.E."/>
            <person name="Felis G.E."/>
            <person name="de Vos W.M."/>
            <person name="Barrangou R."/>
            <person name="Klaenhammer T.R."/>
            <person name="Caufield P.W."/>
            <person name="Cui Y."/>
            <person name="Zhang H."/>
            <person name="O'Toole P.W."/>
        </authorList>
    </citation>
    <scope>NUCLEOTIDE SEQUENCE [LARGE SCALE GENOMIC DNA]</scope>
    <source>
        <strain evidence="15 16">DSM 8475</strain>
    </source>
</reference>
<dbReference type="PANTHER" id="PTHR48099:SF5">
    <property type="entry name" value="C-1-TETRAHYDROFOLATE SYNTHASE, CYTOPLASMIC"/>
    <property type="match status" value="1"/>
</dbReference>
<dbReference type="RefSeq" id="WP_057806116.1">
    <property type="nucleotide sequence ID" value="NZ_AZGO01000026.1"/>
</dbReference>
<dbReference type="FunFam" id="3.40.50.10860:FF:000005">
    <property type="entry name" value="C-1-tetrahydrofolate synthase, cytoplasmic, putative"/>
    <property type="match status" value="1"/>
</dbReference>
<comment type="catalytic activity">
    <reaction evidence="12">
        <text>(6R)-5,10-methylene-5,6,7,8-tetrahydrofolate + NADP(+) = (6R)-5,10-methenyltetrahydrofolate + NADPH</text>
        <dbReference type="Rhea" id="RHEA:22812"/>
        <dbReference type="ChEBI" id="CHEBI:15636"/>
        <dbReference type="ChEBI" id="CHEBI:57455"/>
        <dbReference type="ChEBI" id="CHEBI:57783"/>
        <dbReference type="ChEBI" id="CHEBI:58349"/>
        <dbReference type="EC" id="1.5.1.5"/>
    </reaction>
</comment>
<comment type="caution">
    <text evidence="15">The sequence shown here is derived from an EMBL/GenBank/DDBJ whole genome shotgun (WGS) entry which is preliminary data.</text>
</comment>
<dbReference type="Pfam" id="PF02882">
    <property type="entry name" value="THF_DHG_CYH_C"/>
    <property type="match status" value="1"/>
</dbReference>
<comment type="pathway">
    <text evidence="1 12">One-carbon metabolism; tetrahydrofolate interconversion.</text>
</comment>
<dbReference type="PRINTS" id="PR00085">
    <property type="entry name" value="THFDHDRGNASE"/>
</dbReference>
<dbReference type="Gene3D" id="3.40.50.10860">
    <property type="entry name" value="Leucine Dehydrogenase, chain A, domain 1"/>
    <property type="match status" value="1"/>
</dbReference>
<gene>
    <name evidence="12" type="primary">folD</name>
    <name evidence="15" type="ORF">FD34_GL001181</name>
</gene>
<dbReference type="InterPro" id="IPR020867">
    <property type="entry name" value="THF_DH/CycHdrlase_CS"/>
</dbReference>
<dbReference type="GO" id="GO:0009086">
    <property type="term" value="P:methionine biosynthetic process"/>
    <property type="evidence" value="ECO:0007669"/>
    <property type="project" value="UniProtKB-KW"/>
</dbReference>
<dbReference type="GO" id="GO:0000105">
    <property type="term" value="P:L-histidine biosynthetic process"/>
    <property type="evidence" value="ECO:0007669"/>
    <property type="project" value="UniProtKB-KW"/>
</dbReference>
<dbReference type="GO" id="GO:0005829">
    <property type="term" value="C:cytosol"/>
    <property type="evidence" value="ECO:0007669"/>
    <property type="project" value="TreeGrafter"/>
</dbReference>
<accession>A0A922TNU8</accession>
<dbReference type="Pfam" id="PF00763">
    <property type="entry name" value="THF_DHG_CYH"/>
    <property type="match status" value="1"/>
</dbReference>
<keyword evidence="6 12" id="KW-0378">Hydrolase</keyword>
<dbReference type="Gene3D" id="3.40.50.720">
    <property type="entry name" value="NAD(P)-binding Rossmann-like Domain"/>
    <property type="match status" value="1"/>
</dbReference>
<dbReference type="GO" id="GO:0004488">
    <property type="term" value="F:methylenetetrahydrofolate dehydrogenase (NADP+) activity"/>
    <property type="evidence" value="ECO:0007669"/>
    <property type="project" value="UniProtKB-UniRule"/>
</dbReference>
<dbReference type="InterPro" id="IPR046346">
    <property type="entry name" value="Aminoacid_DH-like_N_sf"/>
</dbReference>
<dbReference type="GO" id="GO:0004477">
    <property type="term" value="F:methenyltetrahydrofolate cyclohydrolase activity"/>
    <property type="evidence" value="ECO:0007669"/>
    <property type="project" value="UniProtKB-UniRule"/>
</dbReference>
<comment type="caution">
    <text evidence="12">Lacks conserved residue(s) required for the propagation of feature annotation.</text>
</comment>
<evidence type="ECO:0000256" key="10">
    <source>
        <dbReference type="ARBA" id="ARBA00023167"/>
    </source>
</evidence>
<dbReference type="GO" id="GO:0035999">
    <property type="term" value="P:tetrahydrofolate interconversion"/>
    <property type="evidence" value="ECO:0007669"/>
    <property type="project" value="UniProtKB-UniRule"/>
</dbReference>
<feature type="binding site" evidence="12">
    <location>
        <begin position="166"/>
        <end position="168"/>
    </location>
    <ligand>
        <name>NADP(+)</name>
        <dbReference type="ChEBI" id="CHEBI:58349"/>
    </ligand>
</feature>
<dbReference type="Proteomes" id="UP000051085">
    <property type="component" value="Unassembled WGS sequence"/>
</dbReference>
<dbReference type="GeneID" id="87979055"/>
<keyword evidence="11 12" id="KW-0511">Multifunctional enzyme</keyword>
<keyword evidence="8 12" id="KW-0560">Oxidoreductase</keyword>
<evidence type="ECO:0000259" key="13">
    <source>
        <dbReference type="Pfam" id="PF00763"/>
    </source>
</evidence>
<comment type="catalytic activity">
    <reaction evidence="12">
        <text>(6R)-5,10-methenyltetrahydrofolate + H2O = (6R)-10-formyltetrahydrofolate + H(+)</text>
        <dbReference type="Rhea" id="RHEA:23700"/>
        <dbReference type="ChEBI" id="CHEBI:15377"/>
        <dbReference type="ChEBI" id="CHEBI:15378"/>
        <dbReference type="ChEBI" id="CHEBI:57455"/>
        <dbReference type="ChEBI" id="CHEBI:195366"/>
        <dbReference type="EC" id="3.5.4.9"/>
    </reaction>
</comment>
<dbReference type="SUPFAM" id="SSF53223">
    <property type="entry name" value="Aminoacid dehydrogenase-like, N-terminal domain"/>
    <property type="match status" value="1"/>
</dbReference>
<evidence type="ECO:0000313" key="16">
    <source>
        <dbReference type="Proteomes" id="UP000051085"/>
    </source>
</evidence>
<evidence type="ECO:0000256" key="6">
    <source>
        <dbReference type="ARBA" id="ARBA00022801"/>
    </source>
</evidence>
<evidence type="ECO:0000256" key="3">
    <source>
        <dbReference type="ARBA" id="ARBA00022563"/>
    </source>
</evidence>
<evidence type="ECO:0000256" key="12">
    <source>
        <dbReference type="HAMAP-Rule" id="MF_01576"/>
    </source>
</evidence>
<comment type="similarity">
    <text evidence="12">Belongs to the tetrahydrofolate dehydrogenase/cyclohydrolase family.</text>
</comment>
<keyword evidence="4 12" id="KW-0028">Amino-acid biosynthesis</keyword>